<dbReference type="SUPFAM" id="SSF52540">
    <property type="entry name" value="P-loop containing nucleoside triphosphate hydrolases"/>
    <property type="match status" value="1"/>
</dbReference>
<reference evidence="13" key="1">
    <citation type="submission" date="2018-06" db="EMBL/GenBank/DDBJ databases">
        <authorList>
            <person name="Zhirakovskaya E."/>
        </authorList>
    </citation>
    <scope>NUCLEOTIDE SEQUENCE</scope>
</reference>
<keyword evidence="6 13" id="KW-0347">Helicase</keyword>
<accession>A0A3B1AKQ3</accession>
<dbReference type="Gene3D" id="3.40.50.300">
    <property type="entry name" value="P-loop containing nucleotide triphosphate hydrolases"/>
    <property type="match status" value="1"/>
</dbReference>
<evidence type="ECO:0000256" key="4">
    <source>
        <dbReference type="ARBA" id="ARBA00022741"/>
    </source>
</evidence>
<dbReference type="InterPro" id="IPR027417">
    <property type="entry name" value="P-loop_NTPase"/>
</dbReference>
<keyword evidence="7" id="KW-0067">ATP-binding</keyword>
<dbReference type="Pfam" id="PF03796">
    <property type="entry name" value="DnaB_C"/>
    <property type="match status" value="1"/>
</dbReference>
<evidence type="ECO:0000256" key="2">
    <source>
        <dbReference type="ARBA" id="ARBA00022515"/>
    </source>
</evidence>
<dbReference type="NCBIfam" id="TIGR00665">
    <property type="entry name" value="DnaB"/>
    <property type="match status" value="1"/>
</dbReference>
<protein>
    <recommendedName>
        <fullName evidence="10">DNA 5'-3' helicase</fullName>
        <ecNumber evidence="10">5.6.2.3</ecNumber>
    </recommendedName>
</protein>
<proteinExistence type="inferred from homology"/>
<name>A0A3B1AKQ3_9ZZZZ</name>
<dbReference type="GO" id="GO:0005524">
    <property type="term" value="F:ATP binding"/>
    <property type="evidence" value="ECO:0007669"/>
    <property type="project" value="UniProtKB-KW"/>
</dbReference>
<dbReference type="InterPro" id="IPR036185">
    <property type="entry name" value="DNA_heli_DnaB-like_N_sf"/>
</dbReference>
<dbReference type="GO" id="GO:0016887">
    <property type="term" value="F:ATP hydrolysis activity"/>
    <property type="evidence" value="ECO:0007669"/>
    <property type="project" value="RHEA"/>
</dbReference>
<evidence type="ECO:0000256" key="10">
    <source>
        <dbReference type="ARBA" id="ARBA00044969"/>
    </source>
</evidence>
<keyword evidence="5 13" id="KW-0378">Hydrolase</keyword>
<keyword evidence="4" id="KW-0547">Nucleotide-binding</keyword>
<keyword evidence="3" id="KW-0235">DNA replication</keyword>
<sequence>MTDFPDIPIDDNSEDSNVVAYDAATFRQSPHSLEAEQALLGAILVNNEAMERVQDFLTDEHFVNPAHQKIYLATKKLIEKGLIASPVTLKPYFENEDSLADVGGSKYLASLAGAAVSIINSAEYGQIIQQMAIKRELINVGTDIVNGAYDHSIDNTPQDLIEEAEKNLYSLAEQGSSEGGFKSFGKSSADAVSLIEMAFKRDGKLAGKTTGFDSINRKIGGLHKSDLMILAGRPAMGKTALATNIAFNTAKAYRDDMALGISPEDSKGAVVAFFSLEMAADQLAARILAEQAALSSQDLRQGKLNQEQFNQLARTAQELEELPLFIDDTASLSIGALRTRARRLKRQHGLGLVIVDYLQLLTAAGRNKRGPENRVQEISEITRGLKGLAKELQIPVLALSQLSRNVESRDNKRPLLSDLRESGSIEQDADMVTFIYRPEYYHNLVQPDEGTPEHIIWMEEGEKLFGRAEFIIAKQRHGPTGKIDLQFEASITKFSDLAESADRLPKRND</sequence>
<evidence type="ECO:0000256" key="6">
    <source>
        <dbReference type="ARBA" id="ARBA00022806"/>
    </source>
</evidence>
<dbReference type="Pfam" id="PF00772">
    <property type="entry name" value="DnaB"/>
    <property type="match status" value="1"/>
</dbReference>
<dbReference type="InterPro" id="IPR016136">
    <property type="entry name" value="DNA_helicase_N/primase_C"/>
</dbReference>
<dbReference type="GO" id="GO:0005829">
    <property type="term" value="C:cytosol"/>
    <property type="evidence" value="ECO:0007669"/>
    <property type="project" value="TreeGrafter"/>
</dbReference>
<dbReference type="CDD" id="cd00984">
    <property type="entry name" value="DnaB_C"/>
    <property type="match status" value="1"/>
</dbReference>
<feature type="domain" description="SF4 helicase" evidence="12">
    <location>
        <begin position="201"/>
        <end position="501"/>
    </location>
</feature>
<dbReference type="InterPro" id="IPR007694">
    <property type="entry name" value="DNA_helicase_DnaB-like_C"/>
</dbReference>
<dbReference type="SUPFAM" id="SSF48024">
    <property type="entry name" value="N-terminal domain of DnaB helicase"/>
    <property type="match status" value="1"/>
</dbReference>
<evidence type="ECO:0000256" key="3">
    <source>
        <dbReference type="ARBA" id="ARBA00022705"/>
    </source>
</evidence>
<evidence type="ECO:0000256" key="8">
    <source>
        <dbReference type="ARBA" id="ARBA00023125"/>
    </source>
</evidence>
<evidence type="ECO:0000256" key="5">
    <source>
        <dbReference type="ARBA" id="ARBA00022801"/>
    </source>
</evidence>
<keyword evidence="9" id="KW-0413">Isomerase</keyword>
<dbReference type="InterPro" id="IPR007693">
    <property type="entry name" value="DNA_helicase_DnaB-like_N"/>
</dbReference>
<dbReference type="Gene3D" id="1.10.860.10">
    <property type="entry name" value="DNAb Helicase, Chain A"/>
    <property type="match status" value="1"/>
</dbReference>
<dbReference type="GO" id="GO:0003677">
    <property type="term" value="F:DNA binding"/>
    <property type="evidence" value="ECO:0007669"/>
    <property type="project" value="UniProtKB-KW"/>
</dbReference>
<gene>
    <name evidence="13" type="ORF">MNBD_ALPHA03-1076</name>
</gene>
<dbReference type="GO" id="GO:0043139">
    <property type="term" value="F:5'-3' DNA helicase activity"/>
    <property type="evidence" value="ECO:0007669"/>
    <property type="project" value="UniProtKB-EC"/>
</dbReference>
<dbReference type="NCBIfam" id="NF006606">
    <property type="entry name" value="PRK09165.1"/>
    <property type="match status" value="1"/>
</dbReference>
<comment type="similarity">
    <text evidence="1">Belongs to the helicase family. DnaB subfamily.</text>
</comment>
<keyword evidence="8" id="KW-0238">DNA-binding</keyword>
<evidence type="ECO:0000256" key="9">
    <source>
        <dbReference type="ARBA" id="ARBA00023235"/>
    </source>
</evidence>
<dbReference type="GO" id="GO:0006269">
    <property type="term" value="P:DNA replication, synthesis of primer"/>
    <property type="evidence" value="ECO:0007669"/>
    <property type="project" value="UniProtKB-KW"/>
</dbReference>
<dbReference type="InterPro" id="IPR007692">
    <property type="entry name" value="DNA_helicase_DnaB"/>
</dbReference>
<evidence type="ECO:0000256" key="7">
    <source>
        <dbReference type="ARBA" id="ARBA00022840"/>
    </source>
</evidence>
<dbReference type="AlphaFoldDB" id="A0A3B1AKQ3"/>
<evidence type="ECO:0000259" key="12">
    <source>
        <dbReference type="PROSITE" id="PS51199"/>
    </source>
</evidence>
<dbReference type="GO" id="GO:1990077">
    <property type="term" value="C:primosome complex"/>
    <property type="evidence" value="ECO:0007669"/>
    <property type="project" value="UniProtKB-KW"/>
</dbReference>
<organism evidence="13">
    <name type="scientific">hydrothermal vent metagenome</name>
    <dbReference type="NCBI Taxonomy" id="652676"/>
    <lineage>
        <taxon>unclassified sequences</taxon>
        <taxon>metagenomes</taxon>
        <taxon>ecological metagenomes</taxon>
    </lineage>
</organism>
<dbReference type="EMBL" id="UOFW01000089">
    <property type="protein sequence ID" value="VAX04332.1"/>
    <property type="molecule type" value="Genomic_DNA"/>
</dbReference>
<evidence type="ECO:0000313" key="13">
    <source>
        <dbReference type="EMBL" id="VAX04332.1"/>
    </source>
</evidence>
<dbReference type="PANTHER" id="PTHR30153">
    <property type="entry name" value="REPLICATIVE DNA HELICASE DNAB"/>
    <property type="match status" value="1"/>
</dbReference>
<evidence type="ECO:0000256" key="11">
    <source>
        <dbReference type="ARBA" id="ARBA00048954"/>
    </source>
</evidence>
<dbReference type="PROSITE" id="PS51199">
    <property type="entry name" value="SF4_HELICASE"/>
    <property type="match status" value="1"/>
</dbReference>
<evidence type="ECO:0000256" key="1">
    <source>
        <dbReference type="ARBA" id="ARBA00008428"/>
    </source>
</evidence>
<keyword evidence="2" id="KW-0639">Primosome</keyword>
<dbReference type="PANTHER" id="PTHR30153:SF2">
    <property type="entry name" value="REPLICATIVE DNA HELICASE"/>
    <property type="match status" value="1"/>
</dbReference>
<dbReference type="EC" id="5.6.2.3" evidence="10"/>
<comment type="catalytic activity">
    <reaction evidence="11">
        <text>ATP + H2O = ADP + phosphate + H(+)</text>
        <dbReference type="Rhea" id="RHEA:13065"/>
        <dbReference type="ChEBI" id="CHEBI:15377"/>
        <dbReference type="ChEBI" id="CHEBI:15378"/>
        <dbReference type="ChEBI" id="CHEBI:30616"/>
        <dbReference type="ChEBI" id="CHEBI:43474"/>
        <dbReference type="ChEBI" id="CHEBI:456216"/>
        <dbReference type="EC" id="5.6.2.3"/>
    </reaction>
</comment>